<protein>
    <submittedName>
        <fullName evidence="1">Cyclic nucleotide-binding protein</fullName>
    </submittedName>
</protein>
<dbReference type="OrthoDB" id="680421at2"/>
<dbReference type="InterPro" id="IPR018490">
    <property type="entry name" value="cNMP-bd_dom_sf"/>
</dbReference>
<dbReference type="RefSeq" id="WP_025864967.1">
    <property type="nucleotide sequence ID" value="NZ_BLAX01000001.1"/>
</dbReference>
<evidence type="ECO:0000313" key="2">
    <source>
        <dbReference type="Proteomes" id="UP000391834"/>
    </source>
</evidence>
<accession>A0A5M4B4Y9</accession>
<name>A0A5M4B4Y9_9BACT</name>
<dbReference type="SUPFAM" id="SSF51206">
    <property type="entry name" value="cAMP-binding domain-like"/>
    <property type="match status" value="1"/>
</dbReference>
<sequence length="187" mass="22279">MKELIRFINRYQELDPETEEAIQNSFVKEIYRKNEFLLEEGKVCSKVSFISSGLVRRFFINDGVELTKWLYYDTHWVASLFSYFRQEPSVEFLQACEETIVYSLSYENEQKLLNYPLFLAFHVKFLRISIAAFDEFHFVFGSMSARTKYRYLLEKFPLMIQKAKQKHIASLMNVSQETLSRIRASIN</sequence>
<evidence type="ECO:0000313" key="1">
    <source>
        <dbReference type="EMBL" id="GET35150.1"/>
    </source>
</evidence>
<comment type="caution">
    <text evidence="1">The sequence shown here is derived from an EMBL/GenBank/DDBJ whole genome shotgun (WGS) entry which is preliminary data.</text>
</comment>
<keyword evidence="2" id="KW-1185">Reference proteome</keyword>
<dbReference type="Gene3D" id="2.60.120.10">
    <property type="entry name" value="Jelly Rolls"/>
    <property type="match status" value="1"/>
</dbReference>
<dbReference type="EMBL" id="BLAX01000001">
    <property type="protein sequence ID" value="GET35150.1"/>
    <property type="molecule type" value="Genomic_DNA"/>
</dbReference>
<dbReference type="Proteomes" id="UP000391834">
    <property type="component" value="Unassembled WGS sequence"/>
</dbReference>
<proteinExistence type="predicted"/>
<organism evidence="1 2">
    <name type="scientific">Prolixibacter bellariivorans</name>
    <dbReference type="NCBI Taxonomy" id="314319"/>
    <lineage>
        <taxon>Bacteria</taxon>
        <taxon>Pseudomonadati</taxon>
        <taxon>Bacteroidota</taxon>
        <taxon>Bacteroidia</taxon>
        <taxon>Marinilabiliales</taxon>
        <taxon>Prolixibacteraceae</taxon>
        <taxon>Prolixibacter</taxon>
    </lineage>
</organism>
<gene>
    <name evidence="1" type="ORF">PbJCM13498_40130</name>
</gene>
<dbReference type="InterPro" id="IPR014710">
    <property type="entry name" value="RmlC-like_jellyroll"/>
</dbReference>
<dbReference type="AlphaFoldDB" id="A0A5M4B4Y9"/>
<reference evidence="1 2" key="1">
    <citation type="submission" date="2019-10" db="EMBL/GenBank/DDBJ databases">
        <title>Prolixibacter strains distinguished by the presence of nitrate reductase genes were adept at nitrate-dependent anaerobic corrosion of metallic iron and carbon steel.</title>
        <authorList>
            <person name="Iino T."/>
            <person name="Shono N."/>
            <person name="Ito K."/>
            <person name="Nakamura R."/>
            <person name="Sueoka K."/>
            <person name="Harayama S."/>
            <person name="Ohkuma M."/>
        </authorList>
    </citation>
    <scope>NUCLEOTIDE SEQUENCE [LARGE SCALE GENOMIC DNA]</scope>
    <source>
        <strain evidence="1 2">JCM 13498</strain>
    </source>
</reference>